<evidence type="ECO:0000313" key="2">
    <source>
        <dbReference type="EMBL" id="KAG6766577.1"/>
    </source>
</evidence>
<proteinExistence type="predicted"/>
<dbReference type="AlphaFoldDB" id="A0A8X7ZFC6"/>
<reference evidence="2" key="1">
    <citation type="journal article" date="2020" name="bioRxiv">
        <title>Hybrid origin of Populus tomentosa Carr. identified through genome sequencing and phylogenomic analysis.</title>
        <authorList>
            <person name="An X."/>
            <person name="Gao K."/>
            <person name="Chen Z."/>
            <person name="Li J."/>
            <person name="Yang X."/>
            <person name="Yang X."/>
            <person name="Zhou J."/>
            <person name="Guo T."/>
            <person name="Zhao T."/>
            <person name="Huang S."/>
            <person name="Miao D."/>
            <person name="Khan W.U."/>
            <person name="Rao P."/>
            <person name="Ye M."/>
            <person name="Lei B."/>
            <person name="Liao W."/>
            <person name="Wang J."/>
            <person name="Ji L."/>
            <person name="Li Y."/>
            <person name="Guo B."/>
            <person name="Mustafa N.S."/>
            <person name="Li S."/>
            <person name="Yun Q."/>
            <person name="Keller S.R."/>
            <person name="Mao J."/>
            <person name="Zhang R."/>
            <person name="Strauss S.H."/>
        </authorList>
    </citation>
    <scope>NUCLEOTIDE SEQUENCE</scope>
    <source>
        <strain evidence="2">GM15</strain>
        <tissue evidence="2">Leaf</tissue>
    </source>
</reference>
<feature type="compositionally biased region" description="Basic and acidic residues" evidence="1">
    <location>
        <begin position="117"/>
        <end position="126"/>
    </location>
</feature>
<dbReference type="Pfam" id="PF14223">
    <property type="entry name" value="Retrotran_gag_2"/>
    <property type="match status" value="1"/>
</dbReference>
<evidence type="ECO:0000256" key="1">
    <source>
        <dbReference type="SAM" id="MobiDB-lite"/>
    </source>
</evidence>
<organism evidence="2 3">
    <name type="scientific">Populus tomentosa</name>
    <name type="common">Chinese white poplar</name>
    <dbReference type="NCBI Taxonomy" id="118781"/>
    <lineage>
        <taxon>Eukaryota</taxon>
        <taxon>Viridiplantae</taxon>
        <taxon>Streptophyta</taxon>
        <taxon>Embryophyta</taxon>
        <taxon>Tracheophyta</taxon>
        <taxon>Spermatophyta</taxon>
        <taxon>Magnoliopsida</taxon>
        <taxon>eudicotyledons</taxon>
        <taxon>Gunneridae</taxon>
        <taxon>Pentapetalae</taxon>
        <taxon>rosids</taxon>
        <taxon>fabids</taxon>
        <taxon>Malpighiales</taxon>
        <taxon>Salicaceae</taxon>
        <taxon>Saliceae</taxon>
        <taxon>Populus</taxon>
    </lineage>
</organism>
<feature type="region of interest" description="Disordered" evidence="1">
    <location>
        <begin position="80"/>
        <end position="126"/>
    </location>
</feature>
<protein>
    <submittedName>
        <fullName evidence="2">Uncharacterized protein</fullName>
    </submittedName>
</protein>
<dbReference type="EMBL" id="JAAWWB010000015">
    <property type="protein sequence ID" value="KAG6766577.1"/>
    <property type="molecule type" value="Genomic_DNA"/>
</dbReference>
<dbReference type="OrthoDB" id="1730120at2759"/>
<name>A0A8X7ZFC6_POPTO</name>
<dbReference type="Proteomes" id="UP000886885">
    <property type="component" value="Chromosome 8A"/>
</dbReference>
<accession>A0A8X7ZFC6</accession>
<evidence type="ECO:0000313" key="3">
    <source>
        <dbReference type="Proteomes" id="UP000886885"/>
    </source>
</evidence>
<feature type="compositionally biased region" description="Basic and acidic residues" evidence="1">
    <location>
        <begin position="80"/>
        <end position="90"/>
    </location>
</feature>
<sequence length="126" mass="14437">MSEGTNLNQHMDVFNRIVNYLKQIDVKFNDKDKVLMLLNSPPTSPTYENLVITPMRGKETLILKEIINAILSFNLGKKIGDENSKGEELVVRSNQECGRNKSRNGSRNNKARSKSNKRNDIQHYKC</sequence>
<keyword evidence="3" id="KW-1185">Reference proteome</keyword>
<comment type="caution">
    <text evidence="2">The sequence shown here is derived from an EMBL/GenBank/DDBJ whole genome shotgun (WGS) entry which is preliminary data.</text>
</comment>
<feature type="compositionally biased region" description="Basic residues" evidence="1">
    <location>
        <begin position="100"/>
        <end position="116"/>
    </location>
</feature>
<gene>
    <name evidence="2" type="ORF">POTOM_030665</name>
</gene>